<evidence type="ECO:0000256" key="3">
    <source>
        <dbReference type="SAM" id="Coils"/>
    </source>
</evidence>
<comment type="caution">
    <text evidence="6">The sequence shown here is derived from an EMBL/GenBank/DDBJ whole genome shotgun (WGS) entry which is preliminary data.</text>
</comment>
<dbReference type="SUPFAM" id="SSF111369">
    <property type="entry name" value="HlyD-like secretion proteins"/>
    <property type="match status" value="1"/>
</dbReference>
<dbReference type="InterPro" id="IPR006143">
    <property type="entry name" value="RND_pump_MFP"/>
</dbReference>
<dbReference type="GO" id="GO:0030313">
    <property type="term" value="C:cell envelope"/>
    <property type="evidence" value="ECO:0007669"/>
    <property type="project" value="TreeGrafter"/>
</dbReference>
<feature type="domain" description="CusB-like beta-barrel" evidence="4">
    <location>
        <begin position="220"/>
        <end position="296"/>
    </location>
</feature>
<reference evidence="6 7" key="1">
    <citation type="submission" date="2016-10" db="EMBL/GenBank/DDBJ databases">
        <authorList>
            <person name="Varghese N."/>
            <person name="Submissions S."/>
        </authorList>
    </citation>
    <scope>NUCLEOTIDE SEQUENCE [LARGE SCALE GENOMIC DNA]</scope>
    <source>
        <strain evidence="6 7">DSM 25353</strain>
    </source>
</reference>
<dbReference type="InterPro" id="IPR058647">
    <property type="entry name" value="BSH_CzcB-like"/>
</dbReference>
<evidence type="ECO:0000259" key="4">
    <source>
        <dbReference type="Pfam" id="PF25954"/>
    </source>
</evidence>
<feature type="domain" description="CzcB-like barrel-sandwich hybrid" evidence="5">
    <location>
        <begin position="77"/>
        <end position="217"/>
    </location>
</feature>
<keyword evidence="2" id="KW-0813">Transport</keyword>
<dbReference type="AlphaFoldDB" id="A0A8X8IHP2"/>
<dbReference type="Pfam" id="PF25973">
    <property type="entry name" value="BSH_CzcB"/>
    <property type="match status" value="1"/>
</dbReference>
<dbReference type="InterPro" id="IPR058792">
    <property type="entry name" value="Beta-barrel_RND_2"/>
</dbReference>
<dbReference type="Gene3D" id="2.40.30.170">
    <property type="match status" value="1"/>
</dbReference>
<dbReference type="PANTHER" id="PTHR30097">
    <property type="entry name" value="CATION EFFLUX SYSTEM PROTEIN CUSB"/>
    <property type="match status" value="1"/>
</dbReference>
<accession>A0A8X8IHP2</accession>
<dbReference type="EMBL" id="FNNO01000013">
    <property type="protein sequence ID" value="SDX31599.1"/>
    <property type="molecule type" value="Genomic_DNA"/>
</dbReference>
<dbReference type="GO" id="GO:0016020">
    <property type="term" value="C:membrane"/>
    <property type="evidence" value="ECO:0007669"/>
    <property type="project" value="InterPro"/>
</dbReference>
<evidence type="ECO:0000259" key="5">
    <source>
        <dbReference type="Pfam" id="PF25973"/>
    </source>
</evidence>
<dbReference type="RefSeq" id="WP_092725385.1">
    <property type="nucleotide sequence ID" value="NZ_FNNO01000013.1"/>
</dbReference>
<dbReference type="Gene3D" id="2.40.50.100">
    <property type="match status" value="1"/>
</dbReference>
<evidence type="ECO:0000313" key="6">
    <source>
        <dbReference type="EMBL" id="SDX31599.1"/>
    </source>
</evidence>
<dbReference type="PANTHER" id="PTHR30097:SF4">
    <property type="entry name" value="SLR6042 PROTEIN"/>
    <property type="match status" value="1"/>
</dbReference>
<dbReference type="Proteomes" id="UP000198711">
    <property type="component" value="Unassembled WGS sequence"/>
</dbReference>
<organism evidence="6 7">
    <name type="scientific">Hydrobacter penzbergensis</name>
    <dbReference type="NCBI Taxonomy" id="1235997"/>
    <lineage>
        <taxon>Bacteria</taxon>
        <taxon>Pseudomonadati</taxon>
        <taxon>Bacteroidota</taxon>
        <taxon>Chitinophagia</taxon>
        <taxon>Chitinophagales</taxon>
        <taxon>Chitinophagaceae</taxon>
        <taxon>Hydrobacter</taxon>
    </lineage>
</organism>
<evidence type="ECO:0000256" key="1">
    <source>
        <dbReference type="ARBA" id="ARBA00009477"/>
    </source>
</evidence>
<dbReference type="Gene3D" id="1.10.287.470">
    <property type="entry name" value="Helix hairpin bin"/>
    <property type="match status" value="1"/>
</dbReference>
<dbReference type="GO" id="GO:0060003">
    <property type="term" value="P:copper ion export"/>
    <property type="evidence" value="ECO:0007669"/>
    <property type="project" value="TreeGrafter"/>
</dbReference>
<gene>
    <name evidence="6" type="ORF">SAMN05444410_11336</name>
</gene>
<dbReference type="GO" id="GO:0022857">
    <property type="term" value="F:transmembrane transporter activity"/>
    <property type="evidence" value="ECO:0007669"/>
    <property type="project" value="InterPro"/>
</dbReference>
<dbReference type="FunFam" id="2.40.30.170:FF:000010">
    <property type="entry name" value="Efflux RND transporter periplasmic adaptor subunit"/>
    <property type="match status" value="1"/>
</dbReference>
<evidence type="ECO:0000313" key="7">
    <source>
        <dbReference type="Proteomes" id="UP000198711"/>
    </source>
</evidence>
<dbReference type="InterPro" id="IPR051909">
    <property type="entry name" value="MFP_Cation_Efflux"/>
</dbReference>
<dbReference type="Gene3D" id="2.40.420.20">
    <property type="match status" value="1"/>
</dbReference>
<proteinExistence type="inferred from homology"/>
<protein>
    <submittedName>
        <fullName evidence="6">Membrane fusion protein, cobalt-zinc-cadmium efflux system</fullName>
    </submittedName>
</protein>
<dbReference type="NCBIfam" id="TIGR01730">
    <property type="entry name" value="RND_mfp"/>
    <property type="match status" value="1"/>
</dbReference>
<keyword evidence="7" id="KW-1185">Reference proteome</keyword>
<keyword evidence="3" id="KW-0175">Coiled coil</keyword>
<feature type="coiled-coil region" evidence="3">
    <location>
        <begin position="120"/>
        <end position="171"/>
    </location>
</feature>
<dbReference type="GO" id="GO:0015679">
    <property type="term" value="P:plasma membrane copper ion transport"/>
    <property type="evidence" value="ECO:0007669"/>
    <property type="project" value="TreeGrafter"/>
</dbReference>
<dbReference type="PROSITE" id="PS51257">
    <property type="entry name" value="PROKAR_LIPOPROTEIN"/>
    <property type="match status" value="1"/>
</dbReference>
<sequence>MQKKMQSSFITTGILILAAALGMQSCKSNNEGKADEREKYVIPDSIFKTLVVDTVSTAPFVNSLTLTGKVSFNEDNVVKIYPMVSGNVQDIKVALGDYVQAGQTLAVIKSSEMAGFSNDLVNAETNLRVAKKNLDATQDMFTSGLASQKDLLAAEAAHEQAKSELARINRVLKINGGNTQGEYVVKAPISGFIVEKFATNNMAIRSDNGGNMFTISDLKNVWVQANVYESNISLIHLGENVDVTTLAYPKKVFKGKVDKMLNVLDPNNKVMKVRVVLANQDYMLKPEMFASVTLTNRENKENITIPTSALIFDHSQYYVLVYHSKSDVRITPVKFINTVGDKTFISSGVDKGDKIIASQALLIYGSLNN</sequence>
<comment type="similarity">
    <text evidence="1">Belongs to the membrane fusion protein (MFP) (TC 8.A.1) family.</text>
</comment>
<dbReference type="Pfam" id="PF25954">
    <property type="entry name" value="Beta-barrel_RND_2"/>
    <property type="match status" value="1"/>
</dbReference>
<name>A0A8X8IHP2_9BACT</name>
<evidence type="ECO:0000256" key="2">
    <source>
        <dbReference type="ARBA" id="ARBA00022448"/>
    </source>
</evidence>